<dbReference type="GO" id="GO:0046983">
    <property type="term" value="F:protein dimerization activity"/>
    <property type="evidence" value="ECO:0007669"/>
    <property type="project" value="InterPro"/>
</dbReference>
<keyword evidence="5" id="KW-0539">Nucleus</keyword>
<evidence type="ECO:0000256" key="5">
    <source>
        <dbReference type="ARBA" id="ARBA00023242"/>
    </source>
</evidence>
<dbReference type="InterPro" id="IPR002100">
    <property type="entry name" value="TF_MADSbox"/>
</dbReference>
<dbReference type="PRINTS" id="PR00404">
    <property type="entry name" value="MADSDOMAIN"/>
</dbReference>
<accession>A0AA39DTS9</accession>
<evidence type="ECO:0000313" key="8">
    <source>
        <dbReference type="Proteomes" id="UP001168098"/>
    </source>
</evidence>
<dbReference type="GO" id="GO:0000978">
    <property type="term" value="F:RNA polymerase II cis-regulatory region sequence-specific DNA binding"/>
    <property type="evidence" value="ECO:0007669"/>
    <property type="project" value="TreeGrafter"/>
</dbReference>
<dbReference type="PANTHER" id="PTHR11945">
    <property type="entry name" value="MADS BOX PROTEIN"/>
    <property type="match status" value="1"/>
</dbReference>
<dbReference type="PROSITE" id="PS50066">
    <property type="entry name" value="MADS_BOX_2"/>
    <property type="match status" value="1"/>
</dbReference>
<organism evidence="7 8">
    <name type="scientific">Vitis rotundifolia</name>
    <name type="common">Muscadine grape</name>
    <dbReference type="NCBI Taxonomy" id="103349"/>
    <lineage>
        <taxon>Eukaryota</taxon>
        <taxon>Viridiplantae</taxon>
        <taxon>Streptophyta</taxon>
        <taxon>Embryophyta</taxon>
        <taxon>Tracheophyta</taxon>
        <taxon>Spermatophyta</taxon>
        <taxon>Magnoliopsida</taxon>
        <taxon>eudicotyledons</taxon>
        <taxon>Gunneridae</taxon>
        <taxon>Pentapetalae</taxon>
        <taxon>rosids</taxon>
        <taxon>Vitales</taxon>
        <taxon>Vitaceae</taxon>
        <taxon>Viteae</taxon>
        <taxon>Vitis</taxon>
    </lineage>
</organism>
<comment type="caution">
    <text evidence="7">The sequence shown here is derived from an EMBL/GenBank/DDBJ whole genome shotgun (WGS) entry which is preliminary data.</text>
</comment>
<dbReference type="PANTHER" id="PTHR11945:SF775">
    <property type="entry name" value="MADS-BOX DOMAIN-CONTAINING PROTEIN"/>
    <property type="match status" value="1"/>
</dbReference>
<dbReference type="SMART" id="SM00432">
    <property type="entry name" value="MADS"/>
    <property type="match status" value="1"/>
</dbReference>
<dbReference type="GO" id="GO:0005634">
    <property type="term" value="C:nucleus"/>
    <property type="evidence" value="ECO:0007669"/>
    <property type="project" value="UniProtKB-SubCell"/>
</dbReference>
<dbReference type="Pfam" id="PF00319">
    <property type="entry name" value="SRF-TF"/>
    <property type="match status" value="1"/>
</dbReference>
<comment type="subcellular location">
    <subcellularLocation>
        <location evidence="1">Nucleus</location>
    </subcellularLocation>
</comment>
<reference evidence="7 8" key="1">
    <citation type="journal article" date="2023" name="BMC Biotechnol.">
        <title>Vitis rotundifolia cv Carlos genome sequencing.</title>
        <authorList>
            <person name="Huff M."/>
            <person name="Hulse-Kemp A."/>
            <person name="Scheffler B."/>
            <person name="Youngblood R."/>
            <person name="Simpson S."/>
            <person name="Babiker E."/>
            <person name="Staton M."/>
        </authorList>
    </citation>
    <scope>NUCLEOTIDE SEQUENCE [LARGE SCALE GENOMIC DNA]</scope>
    <source>
        <tissue evidence="7">Leaf</tissue>
    </source>
</reference>
<dbReference type="EMBL" id="JARBHA010000007">
    <property type="protein sequence ID" value="KAJ9697256.1"/>
    <property type="molecule type" value="Genomic_DNA"/>
</dbReference>
<evidence type="ECO:0000313" key="7">
    <source>
        <dbReference type="EMBL" id="KAJ9697256.1"/>
    </source>
</evidence>
<dbReference type="AlphaFoldDB" id="A0AA39DTS9"/>
<keyword evidence="4" id="KW-0804">Transcription</keyword>
<protein>
    <recommendedName>
        <fullName evidence="6">MADS-box domain-containing protein</fullName>
    </recommendedName>
</protein>
<dbReference type="InterPro" id="IPR036879">
    <property type="entry name" value="TF_MADSbox_sf"/>
</dbReference>
<evidence type="ECO:0000256" key="3">
    <source>
        <dbReference type="ARBA" id="ARBA00023125"/>
    </source>
</evidence>
<gene>
    <name evidence="7" type="ORF">PVL29_009167</name>
</gene>
<evidence type="ECO:0000256" key="4">
    <source>
        <dbReference type="ARBA" id="ARBA00023163"/>
    </source>
</evidence>
<keyword evidence="8" id="KW-1185">Reference proteome</keyword>
<evidence type="ECO:0000259" key="6">
    <source>
        <dbReference type="PROSITE" id="PS50066"/>
    </source>
</evidence>
<dbReference type="Proteomes" id="UP001168098">
    <property type="component" value="Unassembled WGS sequence"/>
</dbReference>
<sequence length="297" mass="32129">MADMNRVKKQSMGRQKIQIKKIEKKSSLEVTFSKRRTGLFKKAGELCVLCGAEAAVIVFSPGRRAFVFGHPSADAVIDRFLHRETNSRALVPAGQVHGYVQRQYLEALGGLEVKREQEETVGGDGEGGFWWDAPIENMGLNELEQFRGSLEELRKKVADRVEEMTMMMMMESCPSSTAMVGYAAPPQEYNSSGGVLHGHDLAANGVPHGFASSTAMVGYAAPPQEYNSSGGVLHGHDLAAHGVPHGFASSTAMVGYAAPPQEYNSSGGVLHGHDLAAHDVPHGFDFGFGYDEHEHLS</sequence>
<dbReference type="FunFam" id="3.40.1810.10:FF:000006">
    <property type="entry name" value="Agamous-like MADS-box protein AGL62"/>
    <property type="match status" value="1"/>
</dbReference>
<dbReference type="GO" id="GO:0000981">
    <property type="term" value="F:DNA-binding transcription factor activity, RNA polymerase II-specific"/>
    <property type="evidence" value="ECO:0007669"/>
    <property type="project" value="TreeGrafter"/>
</dbReference>
<evidence type="ECO:0000256" key="1">
    <source>
        <dbReference type="ARBA" id="ARBA00004123"/>
    </source>
</evidence>
<dbReference type="SUPFAM" id="SSF55455">
    <property type="entry name" value="SRF-like"/>
    <property type="match status" value="1"/>
</dbReference>
<proteinExistence type="predicted"/>
<dbReference type="Gene3D" id="3.40.1810.10">
    <property type="entry name" value="Transcription factor, MADS-box"/>
    <property type="match status" value="1"/>
</dbReference>
<keyword evidence="2" id="KW-0805">Transcription regulation</keyword>
<evidence type="ECO:0000256" key="2">
    <source>
        <dbReference type="ARBA" id="ARBA00023015"/>
    </source>
</evidence>
<keyword evidence="3" id="KW-0238">DNA-binding</keyword>
<name>A0AA39DTS9_VITRO</name>
<feature type="domain" description="MADS-box" evidence="6">
    <location>
        <begin position="12"/>
        <end position="72"/>
    </location>
</feature>